<protein>
    <submittedName>
        <fullName evidence="2">Uncharacterized protein</fullName>
    </submittedName>
</protein>
<feature type="transmembrane region" description="Helical" evidence="1">
    <location>
        <begin position="6"/>
        <end position="31"/>
    </location>
</feature>
<keyword evidence="1" id="KW-1133">Transmembrane helix</keyword>
<organism evidence="2">
    <name type="scientific">Anguilla anguilla</name>
    <name type="common">European freshwater eel</name>
    <name type="synonym">Muraena anguilla</name>
    <dbReference type="NCBI Taxonomy" id="7936"/>
    <lineage>
        <taxon>Eukaryota</taxon>
        <taxon>Metazoa</taxon>
        <taxon>Chordata</taxon>
        <taxon>Craniata</taxon>
        <taxon>Vertebrata</taxon>
        <taxon>Euteleostomi</taxon>
        <taxon>Actinopterygii</taxon>
        <taxon>Neopterygii</taxon>
        <taxon>Teleostei</taxon>
        <taxon>Anguilliformes</taxon>
        <taxon>Anguillidae</taxon>
        <taxon>Anguilla</taxon>
    </lineage>
</organism>
<keyword evidence="1" id="KW-0472">Membrane</keyword>
<reference evidence="2" key="1">
    <citation type="submission" date="2014-11" db="EMBL/GenBank/DDBJ databases">
        <authorList>
            <person name="Amaro Gonzalez C."/>
        </authorList>
    </citation>
    <scope>NUCLEOTIDE SEQUENCE</scope>
</reference>
<evidence type="ECO:0000313" key="2">
    <source>
        <dbReference type="EMBL" id="JAI06500.1"/>
    </source>
</evidence>
<reference evidence="2" key="2">
    <citation type="journal article" date="2015" name="Fish Shellfish Immunol.">
        <title>Early steps in the European eel (Anguilla anguilla)-Vibrio vulnificus interaction in the gills: Role of the RtxA13 toxin.</title>
        <authorList>
            <person name="Callol A."/>
            <person name="Pajuelo D."/>
            <person name="Ebbesson L."/>
            <person name="Teles M."/>
            <person name="MacKenzie S."/>
            <person name="Amaro C."/>
        </authorList>
    </citation>
    <scope>NUCLEOTIDE SEQUENCE</scope>
</reference>
<dbReference type="AlphaFoldDB" id="A0A0E9XV17"/>
<accession>A0A0E9XV17</accession>
<proteinExistence type="predicted"/>
<keyword evidence="1" id="KW-0812">Transmembrane</keyword>
<evidence type="ECO:0000256" key="1">
    <source>
        <dbReference type="SAM" id="Phobius"/>
    </source>
</evidence>
<name>A0A0E9XV17_ANGAN</name>
<dbReference type="EMBL" id="GBXM01002078">
    <property type="protein sequence ID" value="JAI06500.1"/>
    <property type="molecule type" value="Transcribed_RNA"/>
</dbReference>
<sequence>MFLPCVFLPVPFSTCFWIFWIFFVSSVFEVFPCVFESCPARLFVPFCPA</sequence>